<reference evidence="2" key="2">
    <citation type="journal article" date="2021" name="PeerJ">
        <title>Extensive microbial diversity within the chicken gut microbiome revealed by metagenomics and culture.</title>
        <authorList>
            <person name="Gilroy R."/>
            <person name="Ravi A."/>
            <person name="Getino M."/>
            <person name="Pursley I."/>
            <person name="Horton D.L."/>
            <person name="Alikhan N.F."/>
            <person name="Baker D."/>
            <person name="Gharbi K."/>
            <person name="Hall N."/>
            <person name="Watson M."/>
            <person name="Adriaenssens E.M."/>
            <person name="Foster-Nyarko E."/>
            <person name="Jarju S."/>
            <person name="Secka A."/>
            <person name="Antonio M."/>
            <person name="Oren A."/>
            <person name="Chaudhuri R.R."/>
            <person name="La Ragione R."/>
            <person name="Hildebrand F."/>
            <person name="Pallen M.J."/>
        </authorList>
    </citation>
    <scope>NUCLEOTIDE SEQUENCE</scope>
    <source>
        <strain evidence="2">ChiBcec2-4451</strain>
    </source>
</reference>
<proteinExistence type="predicted"/>
<evidence type="ECO:0000313" key="2">
    <source>
        <dbReference type="EMBL" id="HIV12655.1"/>
    </source>
</evidence>
<name>A0A9D1T5K1_9FIRM</name>
<comment type="caution">
    <text evidence="2">The sequence shown here is derived from an EMBL/GenBank/DDBJ whole genome shotgun (WGS) entry which is preliminary data.</text>
</comment>
<organism evidence="2 3">
    <name type="scientific">Candidatus Pullilachnospira stercoravium</name>
    <dbReference type="NCBI Taxonomy" id="2840913"/>
    <lineage>
        <taxon>Bacteria</taxon>
        <taxon>Bacillati</taxon>
        <taxon>Bacillota</taxon>
        <taxon>Clostridia</taxon>
        <taxon>Lachnospirales</taxon>
        <taxon>Lachnospiraceae</taxon>
        <taxon>Lachnospiraceae incertae sedis</taxon>
        <taxon>Candidatus Pullilachnospira</taxon>
    </lineage>
</organism>
<protein>
    <submittedName>
        <fullName evidence="2">Uncharacterized protein</fullName>
    </submittedName>
</protein>
<keyword evidence="1" id="KW-0472">Membrane</keyword>
<dbReference type="AlphaFoldDB" id="A0A9D1T5K1"/>
<evidence type="ECO:0000256" key="1">
    <source>
        <dbReference type="SAM" id="Phobius"/>
    </source>
</evidence>
<dbReference type="Proteomes" id="UP000886723">
    <property type="component" value="Unassembled WGS sequence"/>
</dbReference>
<sequence length="51" mass="5481">MGNREKVQQITGSRRTMIFICLIVSGIASSTLSTAMTTALPNVVEYFGVST</sequence>
<accession>A0A9D1T5K1</accession>
<keyword evidence="1" id="KW-0812">Transmembrane</keyword>
<feature type="transmembrane region" description="Helical" evidence="1">
    <location>
        <begin position="16"/>
        <end position="40"/>
    </location>
</feature>
<gene>
    <name evidence="2" type="ORF">IAA63_05875</name>
</gene>
<dbReference type="EMBL" id="DVON01000128">
    <property type="protein sequence ID" value="HIV12655.1"/>
    <property type="molecule type" value="Genomic_DNA"/>
</dbReference>
<feature type="non-terminal residue" evidence="2">
    <location>
        <position position="51"/>
    </location>
</feature>
<reference evidence="2" key="1">
    <citation type="submission" date="2020-10" db="EMBL/GenBank/DDBJ databases">
        <authorList>
            <person name="Gilroy R."/>
        </authorList>
    </citation>
    <scope>NUCLEOTIDE SEQUENCE</scope>
    <source>
        <strain evidence="2">ChiBcec2-4451</strain>
    </source>
</reference>
<evidence type="ECO:0000313" key="3">
    <source>
        <dbReference type="Proteomes" id="UP000886723"/>
    </source>
</evidence>
<keyword evidence="1" id="KW-1133">Transmembrane helix</keyword>